<dbReference type="eggNOG" id="COG0274">
    <property type="taxonomic scope" value="Bacteria"/>
</dbReference>
<dbReference type="OrthoDB" id="9778711at2"/>
<dbReference type="InterPro" id="IPR002915">
    <property type="entry name" value="DeoC/FbaB/LacD_aldolase"/>
</dbReference>
<feature type="active site" description="Proton donor/acceptor" evidence="8">
    <location>
        <position position="299"/>
    </location>
</feature>
<dbReference type="InterPro" id="IPR020476">
    <property type="entry name" value="Nudix_hydrolase"/>
</dbReference>
<evidence type="ECO:0000256" key="1">
    <source>
        <dbReference type="ARBA" id="ARBA00010936"/>
    </source>
</evidence>
<dbReference type="CDD" id="cd00959">
    <property type="entry name" value="DeoC"/>
    <property type="match status" value="1"/>
</dbReference>
<evidence type="ECO:0000313" key="10">
    <source>
        <dbReference type="EMBL" id="SFU93679.1"/>
    </source>
</evidence>
<evidence type="ECO:0000256" key="4">
    <source>
        <dbReference type="ARBA" id="ARBA00023239"/>
    </source>
</evidence>
<dbReference type="InterPro" id="IPR000086">
    <property type="entry name" value="NUDIX_hydrolase_dom"/>
</dbReference>
<sequence>MTQAERVERAAGGFVLRQGARGLEVLLIDDQYGRVSFPKGHLEPGETWEDAAVREVREETGIESRILCPLGRVEYRIERDGVPVRKQVRLFLMEEIDEQDEPAHQAEEVRGAYFLPWAQAEARHAERGYDNWSWVFAKADVLWRWHKGGWETRWRGVQASFEPAALDALWHEVRPLVDDLTAAVAKELAVVAPHIRWTADTPVLPRTVGPEALAGAIEHTLLKPEVSAVDILNLCRDAAAFRFHAVCVNPQHVALAKQALAGTPVGICTVIGFPLGAAHPDALAAEAEAVIRAGAGEIDMVIPVGSMREDDVWTVHEHVRRVCEAAHRHPGVMVKAILETHFLTYAQVCMAAMAAAAAGADFVKTSTGFAPTGARLADVALMARAAAGRGVKAAGGVRTRADALAMMRYGATRIGTSSGVAMVRQ</sequence>
<dbReference type="GO" id="GO:0009264">
    <property type="term" value="P:deoxyribonucleotide catabolic process"/>
    <property type="evidence" value="ECO:0007669"/>
    <property type="project" value="UniProtKB-UniRule"/>
</dbReference>
<feature type="active site" description="Schiff-base intermediate with acetaldehyde" evidence="8">
    <location>
        <position position="364"/>
    </location>
</feature>
<protein>
    <recommendedName>
        <fullName evidence="8">Deoxyribose-phosphate aldolase</fullName>
        <shortName evidence="8">DERA</shortName>
        <ecNumber evidence="8">4.1.2.4</ecNumber>
    </recommendedName>
    <alternativeName>
        <fullName evidence="8">2-deoxy-D-ribose 5-phosphate aldolase</fullName>
    </alternativeName>
    <alternativeName>
        <fullName evidence="8">Phosphodeoxyriboaldolase</fullName>
        <shortName evidence="8">Deoxyriboaldolase</shortName>
    </alternativeName>
</protein>
<dbReference type="HAMAP" id="MF_00114">
    <property type="entry name" value="DeoC_type1"/>
    <property type="match status" value="1"/>
</dbReference>
<dbReference type="PROSITE" id="PS00893">
    <property type="entry name" value="NUDIX_BOX"/>
    <property type="match status" value="1"/>
</dbReference>
<gene>
    <name evidence="8" type="primary">deoC</name>
    <name evidence="10" type="ORF">SAMN05421543_11446</name>
</gene>
<comment type="subcellular location">
    <subcellularLocation>
        <location evidence="8">Cytoplasm</location>
    </subcellularLocation>
</comment>
<dbReference type="UniPathway" id="UPA00002">
    <property type="reaction ID" value="UER00468"/>
</dbReference>
<keyword evidence="11" id="KW-1185">Reference proteome</keyword>
<evidence type="ECO:0000256" key="6">
    <source>
        <dbReference type="ARBA" id="ARBA00048791"/>
    </source>
</evidence>
<dbReference type="SMART" id="SM01133">
    <property type="entry name" value="DeoC"/>
    <property type="match status" value="1"/>
</dbReference>
<dbReference type="GO" id="GO:0016052">
    <property type="term" value="P:carbohydrate catabolic process"/>
    <property type="evidence" value="ECO:0007669"/>
    <property type="project" value="TreeGrafter"/>
</dbReference>
<dbReference type="STRING" id="392015.SAMN05421543_11446"/>
<dbReference type="InterPro" id="IPR013785">
    <property type="entry name" value="Aldolase_TIM"/>
</dbReference>
<evidence type="ECO:0000256" key="7">
    <source>
        <dbReference type="ARBA" id="ARBA00056337"/>
    </source>
</evidence>
<dbReference type="InterPro" id="IPR028581">
    <property type="entry name" value="DeoC_typeI"/>
</dbReference>
<dbReference type="Gene3D" id="3.20.20.70">
    <property type="entry name" value="Aldolase class I"/>
    <property type="match status" value="1"/>
</dbReference>
<reference evidence="11" key="1">
    <citation type="submission" date="2016-10" db="EMBL/GenBank/DDBJ databases">
        <authorList>
            <person name="Varghese N."/>
        </authorList>
    </citation>
    <scope>NUCLEOTIDE SEQUENCE [LARGE SCALE GENOMIC DNA]</scope>
    <source>
        <strain evidence="11">DSM 17980</strain>
    </source>
</reference>
<dbReference type="SUPFAM" id="SSF51569">
    <property type="entry name" value="Aldolase"/>
    <property type="match status" value="1"/>
</dbReference>
<proteinExistence type="inferred from homology"/>
<feature type="domain" description="Nudix hydrolase" evidence="9">
    <location>
        <begin position="6"/>
        <end position="142"/>
    </location>
</feature>
<dbReference type="InterPro" id="IPR020084">
    <property type="entry name" value="NUDIX_hydrolase_CS"/>
</dbReference>
<keyword evidence="5 8" id="KW-0704">Schiff base</keyword>
<keyword evidence="4 8" id="KW-0456">Lyase</keyword>
<dbReference type="Gene3D" id="3.90.79.10">
    <property type="entry name" value="Nucleoside Triphosphate Pyrophosphohydrolase"/>
    <property type="match status" value="1"/>
</dbReference>
<dbReference type="Proteomes" id="UP000183508">
    <property type="component" value="Unassembled WGS sequence"/>
</dbReference>
<dbReference type="InterPro" id="IPR011343">
    <property type="entry name" value="DeoC"/>
</dbReference>
<dbReference type="eggNOG" id="COG0494">
    <property type="taxonomic scope" value="Bacteria"/>
</dbReference>
<dbReference type="PRINTS" id="PR00502">
    <property type="entry name" value="NUDIXFAMILY"/>
</dbReference>
<dbReference type="InterPro" id="IPR015797">
    <property type="entry name" value="NUDIX_hydrolase-like_dom_sf"/>
</dbReference>
<dbReference type="PANTHER" id="PTHR10889:SF1">
    <property type="entry name" value="DEOXYRIBOSE-PHOSPHATE ALDOLASE"/>
    <property type="match status" value="1"/>
</dbReference>
<dbReference type="Pfam" id="PF01791">
    <property type="entry name" value="DeoC"/>
    <property type="match status" value="1"/>
</dbReference>
<dbReference type="PROSITE" id="PS51462">
    <property type="entry name" value="NUDIX"/>
    <property type="match status" value="1"/>
</dbReference>
<dbReference type="GO" id="GO:0005737">
    <property type="term" value="C:cytoplasm"/>
    <property type="evidence" value="ECO:0007669"/>
    <property type="project" value="UniProtKB-SubCell"/>
</dbReference>
<dbReference type="SUPFAM" id="SSF55811">
    <property type="entry name" value="Nudix"/>
    <property type="match status" value="1"/>
</dbReference>
<evidence type="ECO:0000256" key="3">
    <source>
        <dbReference type="ARBA" id="ARBA00022801"/>
    </source>
</evidence>
<organism evidence="10 11">
    <name type="scientific">Alicyclobacillus macrosporangiidus</name>
    <dbReference type="NCBI Taxonomy" id="392015"/>
    <lineage>
        <taxon>Bacteria</taxon>
        <taxon>Bacillati</taxon>
        <taxon>Bacillota</taxon>
        <taxon>Bacilli</taxon>
        <taxon>Bacillales</taxon>
        <taxon>Alicyclobacillaceae</taxon>
        <taxon>Alicyclobacillus</taxon>
    </lineage>
</organism>
<dbReference type="EC" id="4.1.2.4" evidence="8"/>
<comment type="pathway">
    <text evidence="8">Carbohydrate degradation; 2-deoxy-D-ribose 1-phosphate degradation; D-glyceraldehyde 3-phosphate and acetaldehyde from 2-deoxy-alpha-D-ribose 1-phosphate: step 2/2.</text>
</comment>
<keyword evidence="2 8" id="KW-0963">Cytoplasm</keyword>
<dbReference type="FunFam" id="3.20.20.70:FF:000044">
    <property type="entry name" value="Deoxyribose-phosphate aldolase"/>
    <property type="match status" value="1"/>
</dbReference>
<name>A0A1I7K8A6_9BACL</name>
<evidence type="ECO:0000256" key="8">
    <source>
        <dbReference type="HAMAP-Rule" id="MF_00114"/>
    </source>
</evidence>
<dbReference type="PANTHER" id="PTHR10889">
    <property type="entry name" value="DEOXYRIBOSE-PHOSPHATE ALDOLASE"/>
    <property type="match status" value="1"/>
</dbReference>
<comment type="function">
    <text evidence="7 8">Catalyzes a reversible aldol reaction between acetaldehyde and D-glyceraldehyde 3-phosphate to generate 2-deoxy-D-ribose 5-phosphate.</text>
</comment>
<evidence type="ECO:0000259" key="9">
    <source>
        <dbReference type="PROSITE" id="PS51462"/>
    </source>
</evidence>
<dbReference type="NCBIfam" id="TIGR00126">
    <property type="entry name" value="deoC"/>
    <property type="match status" value="1"/>
</dbReference>
<dbReference type="GO" id="GO:0004139">
    <property type="term" value="F:deoxyribose-phosphate aldolase activity"/>
    <property type="evidence" value="ECO:0007669"/>
    <property type="project" value="UniProtKB-UniRule"/>
</dbReference>
<comment type="similarity">
    <text evidence="1 8">Belongs to the DeoC/FbaB aldolase family. DeoC type 1 subfamily.</text>
</comment>
<evidence type="ECO:0000256" key="2">
    <source>
        <dbReference type="ARBA" id="ARBA00022490"/>
    </source>
</evidence>
<evidence type="ECO:0000256" key="5">
    <source>
        <dbReference type="ARBA" id="ARBA00023270"/>
    </source>
</evidence>
<keyword evidence="3" id="KW-0378">Hydrolase</keyword>
<evidence type="ECO:0000313" key="11">
    <source>
        <dbReference type="Proteomes" id="UP000183508"/>
    </source>
</evidence>
<feature type="active site" description="Proton donor/acceptor" evidence="8">
    <location>
        <position position="392"/>
    </location>
</feature>
<dbReference type="GO" id="GO:0006018">
    <property type="term" value="P:2-deoxyribose 1-phosphate catabolic process"/>
    <property type="evidence" value="ECO:0007669"/>
    <property type="project" value="UniProtKB-UniRule"/>
</dbReference>
<comment type="catalytic activity">
    <reaction evidence="6 8">
        <text>2-deoxy-D-ribose 5-phosphate = D-glyceraldehyde 3-phosphate + acetaldehyde</text>
        <dbReference type="Rhea" id="RHEA:12821"/>
        <dbReference type="ChEBI" id="CHEBI:15343"/>
        <dbReference type="ChEBI" id="CHEBI:59776"/>
        <dbReference type="ChEBI" id="CHEBI:62877"/>
        <dbReference type="EC" id="4.1.2.4"/>
    </reaction>
</comment>
<dbReference type="EMBL" id="FPBV01000014">
    <property type="protein sequence ID" value="SFU93679.1"/>
    <property type="molecule type" value="Genomic_DNA"/>
</dbReference>
<dbReference type="RefSeq" id="WP_074953659.1">
    <property type="nucleotide sequence ID" value="NZ_FPBV01000014.1"/>
</dbReference>
<dbReference type="CDD" id="cd03673">
    <property type="entry name" value="NUDIX_Ap6A_hydrolase"/>
    <property type="match status" value="1"/>
</dbReference>
<dbReference type="GO" id="GO:0016787">
    <property type="term" value="F:hydrolase activity"/>
    <property type="evidence" value="ECO:0007669"/>
    <property type="project" value="UniProtKB-KW"/>
</dbReference>
<dbReference type="AlphaFoldDB" id="A0A1I7K8A6"/>
<accession>A0A1I7K8A6</accession>
<dbReference type="Pfam" id="PF00293">
    <property type="entry name" value="NUDIX"/>
    <property type="match status" value="1"/>
</dbReference>